<dbReference type="CDD" id="cd00077">
    <property type="entry name" value="HDc"/>
    <property type="match status" value="1"/>
</dbReference>
<dbReference type="PANTHER" id="PTHR43155">
    <property type="entry name" value="CYCLIC DI-GMP PHOSPHODIESTERASE PA4108-RELATED"/>
    <property type="match status" value="1"/>
</dbReference>
<name>W4QNI4_HALA3</name>
<evidence type="ECO:0000313" key="3">
    <source>
        <dbReference type="EMBL" id="GAE33233.1"/>
    </source>
</evidence>
<protein>
    <submittedName>
        <fullName evidence="3">Uncharacterized protein</fullName>
    </submittedName>
</protein>
<dbReference type="InterPro" id="IPR003607">
    <property type="entry name" value="HD/PDEase_dom"/>
</dbReference>
<feature type="domain" description="HD" evidence="1">
    <location>
        <begin position="26"/>
        <end position="149"/>
    </location>
</feature>
<comment type="caution">
    <text evidence="3">The sequence shown here is derived from an EMBL/GenBank/DDBJ whole genome shotgun (WGS) entry which is preliminary data.</text>
</comment>
<evidence type="ECO:0000259" key="1">
    <source>
        <dbReference type="PROSITE" id="PS51831"/>
    </source>
</evidence>
<reference evidence="3 4" key="1">
    <citation type="journal article" date="2014" name="Genome Announc.">
        <title>Draft Genome Sequences of Three Alkaliphilic Bacillus Strains, Bacillus wakoensis JCM 9140T, Bacillus akibai JCM 9157T, and Bacillus hemicellulosilyticus JCM 9152T.</title>
        <authorList>
            <person name="Yuki M."/>
            <person name="Oshima K."/>
            <person name="Suda W."/>
            <person name="Oshida Y."/>
            <person name="Kitamura K."/>
            <person name="Iida T."/>
            <person name="Hattori M."/>
            <person name="Ohkuma M."/>
        </authorList>
    </citation>
    <scope>NUCLEOTIDE SEQUENCE [LARGE SCALE GENOMIC DNA]</scope>
    <source>
        <strain evidence="3 4">JCM 9157</strain>
    </source>
</reference>
<dbReference type="InterPro" id="IPR006675">
    <property type="entry name" value="HDIG_dom"/>
</dbReference>
<feature type="domain" description="HD-GYP" evidence="2">
    <location>
        <begin position="4"/>
        <end position="200"/>
    </location>
</feature>
<dbReference type="SUPFAM" id="SSF109604">
    <property type="entry name" value="HD-domain/PDEase-like"/>
    <property type="match status" value="1"/>
</dbReference>
<dbReference type="InterPro" id="IPR037522">
    <property type="entry name" value="HD_GYP_dom"/>
</dbReference>
<dbReference type="STRING" id="1236973.JCM9157_224"/>
<dbReference type="Pfam" id="PF13487">
    <property type="entry name" value="HD_5"/>
    <property type="match status" value="1"/>
</dbReference>
<dbReference type="InterPro" id="IPR006674">
    <property type="entry name" value="HD_domain"/>
</dbReference>
<dbReference type="NCBIfam" id="TIGR00277">
    <property type="entry name" value="HDIG"/>
    <property type="match status" value="1"/>
</dbReference>
<accession>W4QNI4</accession>
<evidence type="ECO:0000259" key="2">
    <source>
        <dbReference type="PROSITE" id="PS51832"/>
    </source>
</evidence>
<dbReference type="PROSITE" id="PS51832">
    <property type="entry name" value="HD_GYP"/>
    <property type="match status" value="1"/>
</dbReference>
<organism evidence="3 4">
    <name type="scientific">Halalkalibacter akibai (strain ATCC 43226 / DSM 21942 / CIP 109018 / JCM 9157 / 1139)</name>
    <name type="common">Bacillus akibai</name>
    <dbReference type="NCBI Taxonomy" id="1236973"/>
    <lineage>
        <taxon>Bacteria</taxon>
        <taxon>Bacillati</taxon>
        <taxon>Bacillota</taxon>
        <taxon>Bacilli</taxon>
        <taxon>Bacillales</taxon>
        <taxon>Bacillaceae</taxon>
        <taxon>Halalkalibacter</taxon>
    </lineage>
</organism>
<gene>
    <name evidence="3" type="ORF">JCM9157_224</name>
</gene>
<dbReference type="PROSITE" id="PS51831">
    <property type="entry name" value="HD"/>
    <property type="match status" value="1"/>
</dbReference>
<dbReference type="Gene3D" id="1.10.3210.10">
    <property type="entry name" value="Hypothetical protein af1432"/>
    <property type="match status" value="1"/>
</dbReference>
<dbReference type="Proteomes" id="UP000018896">
    <property type="component" value="Unassembled WGS sequence"/>
</dbReference>
<dbReference type="RefSeq" id="WP_235714763.1">
    <property type="nucleotide sequence ID" value="NZ_BAUV01000001.1"/>
</dbReference>
<dbReference type="EMBL" id="BAUV01000001">
    <property type="protein sequence ID" value="GAE33233.1"/>
    <property type="molecule type" value="Genomic_DNA"/>
</dbReference>
<dbReference type="AlphaFoldDB" id="W4QNI4"/>
<dbReference type="eggNOG" id="COG2206">
    <property type="taxonomic scope" value="Bacteria"/>
</dbReference>
<proteinExistence type="predicted"/>
<keyword evidence="4" id="KW-1185">Reference proteome</keyword>
<sequence length="259" mass="28822">MILADIKNNKDALAILSDIFVYDSYIFTHSLNVTVYTLGLAVELGFTEKQLMDIGMGALLHDVGKMAIPTEVLNKPGRLTVEEFEIIKSHAKAGYDMLRNAPNISLLSAHCAFQHHERIDGTGYPQGLKGNQIHYYAKLIAIADVFDAVTSNRIYRKPMLPHEGLELLYSGVENQFDQSLVEAFRKTIAVYPAGLKVKLSDGRVGIVVKQNKQLSTHPVVRIIEEHSRELANPYQLDLVEQLNVTIVETETTLAASSFV</sequence>
<dbReference type="SMART" id="SM00471">
    <property type="entry name" value="HDc"/>
    <property type="match status" value="1"/>
</dbReference>
<evidence type="ECO:0000313" key="4">
    <source>
        <dbReference type="Proteomes" id="UP000018896"/>
    </source>
</evidence>
<dbReference type="PANTHER" id="PTHR43155:SF2">
    <property type="entry name" value="CYCLIC DI-GMP PHOSPHODIESTERASE PA4108"/>
    <property type="match status" value="1"/>
</dbReference>